<dbReference type="Pfam" id="PF01055">
    <property type="entry name" value="Glyco_hydro_31_2nd"/>
    <property type="match status" value="1"/>
</dbReference>
<dbReference type="GO" id="GO:0030246">
    <property type="term" value="F:carbohydrate binding"/>
    <property type="evidence" value="ECO:0007669"/>
    <property type="project" value="InterPro"/>
</dbReference>
<evidence type="ECO:0000256" key="2">
    <source>
        <dbReference type="ARBA" id="ARBA00022801"/>
    </source>
</evidence>
<dbReference type="GO" id="GO:0004558">
    <property type="term" value="F:alpha-1,4-glucosidase activity"/>
    <property type="evidence" value="ECO:0007669"/>
    <property type="project" value="TreeGrafter"/>
</dbReference>
<dbReference type="InterPro" id="IPR030458">
    <property type="entry name" value="Glyco_hydro_31_AS"/>
</dbReference>
<feature type="region of interest" description="Disordered" evidence="6">
    <location>
        <begin position="84"/>
        <end position="104"/>
    </location>
</feature>
<comment type="caution">
    <text evidence="9">The sequence shown here is derived from an EMBL/GenBank/DDBJ whole genome shotgun (WGS) entry which is preliminary data.</text>
</comment>
<organism evidence="9 10">
    <name type="scientific">Petrolisthes manimaculis</name>
    <dbReference type="NCBI Taxonomy" id="1843537"/>
    <lineage>
        <taxon>Eukaryota</taxon>
        <taxon>Metazoa</taxon>
        <taxon>Ecdysozoa</taxon>
        <taxon>Arthropoda</taxon>
        <taxon>Crustacea</taxon>
        <taxon>Multicrustacea</taxon>
        <taxon>Malacostraca</taxon>
        <taxon>Eumalacostraca</taxon>
        <taxon>Eucarida</taxon>
        <taxon>Decapoda</taxon>
        <taxon>Pleocyemata</taxon>
        <taxon>Anomura</taxon>
        <taxon>Galatheoidea</taxon>
        <taxon>Porcellanidae</taxon>
        <taxon>Petrolisthes</taxon>
    </lineage>
</organism>
<evidence type="ECO:0000256" key="6">
    <source>
        <dbReference type="SAM" id="MobiDB-lite"/>
    </source>
</evidence>
<dbReference type="Gene3D" id="2.60.40.1760">
    <property type="entry name" value="glycosyl hydrolase (family 31)"/>
    <property type="match status" value="1"/>
</dbReference>
<keyword evidence="4 5" id="KW-0326">Glycosidase</keyword>
<dbReference type="Proteomes" id="UP001292094">
    <property type="component" value="Unassembled WGS sequence"/>
</dbReference>
<dbReference type="Pfam" id="PF21365">
    <property type="entry name" value="Glyco_hydro_31_3rd"/>
    <property type="match status" value="1"/>
</dbReference>
<sequence length="887" mass="98546">MGVKRRVVSTRACEWSGEEGLCLLKQPHSSSYQGGDDKRVTGAWLSQVSLEKIDPNVTLFGGDLMTLLVEVITHEDYHVQVKISEGSSSGGGGGGGGSQRSSSRYEVPIPLNVPDTPGVAPWYSVSVPTPGSTFSLDITRNSTGTKIFETVGPLSYEDQFLQLHLRLSSTFLYGLGEGMHSSFLHSFHNRTTSPIFARDQLTYEGDQNEYGVHPYYMVLEDDLGTSHSVLLYNSNAMEYSTFLLSDGTPGLTLRTIGGVLDFHILMGPKPDHLNAQYTNLVGRPLLPPYWSLGFGLSRWGYNSTQHVREVVARNKAANIPQDVQTLDIDYMQDKRDFTIDSNDTWSDLPNLVQELHNDGVKVILIFDPAIATDLTSYPPAMNGRDADVFVKWLSSDLVPGDQCQGCGDYLVGRVWPGDTFYPDFFNPQTQLWWTKEVADFHKVVGFDGMWVDMNEPSSFGTNLYSLMCPDNQWDDPPYPTKAAHIADNVSKRLSDKTICMSSNHSDGNTTFIHYDVHSLYGWSHAKVTYRALESLFPGRRPFVLSRSTFPGSGRYTIHWLGDNFSTWKQMRLSIIGMLEFNLFGIPMVGADICGFSGHPHQELCTRWTQLGAFYSFSRNHNMQGWADQDPAVWPQVAQVARDVLALRYQYLPYLYTLLYLAHTEGGSVVRPLVNQYPGDMTARGVDDQFMWGSGIMVAPVLEEGAMERDVYFPQGAWYDLVTGAPVVTGGPTTSRVQAPLEVLPLYVLGGVVLPFQHPALTTTQSRKNGMGVTVAPDEAGEACGLLFWDDGESQLDHNNNDNNNIFLMHFNFTQNELTGEVQQTSPVVDNLKLETVQLLGVSQSPQGVKVNDVALSLDHWGYDALCGVLVANIDLPLGERFSVRVDY</sequence>
<evidence type="ECO:0000256" key="1">
    <source>
        <dbReference type="ARBA" id="ARBA00007806"/>
    </source>
</evidence>
<evidence type="ECO:0000259" key="7">
    <source>
        <dbReference type="Pfam" id="PF01055"/>
    </source>
</evidence>
<dbReference type="EMBL" id="JAWZYT010001130">
    <property type="protein sequence ID" value="KAK4315191.1"/>
    <property type="molecule type" value="Genomic_DNA"/>
</dbReference>
<proteinExistence type="inferred from homology"/>
<dbReference type="PANTHER" id="PTHR22762">
    <property type="entry name" value="ALPHA-GLUCOSIDASE"/>
    <property type="match status" value="1"/>
</dbReference>
<dbReference type="Gene3D" id="2.60.40.1180">
    <property type="entry name" value="Golgi alpha-mannosidase II"/>
    <property type="match status" value="2"/>
</dbReference>
<dbReference type="InterPro" id="IPR013780">
    <property type="entry name" value="Glyco_hydro_b"/>
</dbReference>
<dbReference type="AlphaFoldDB" id="A0AAE1PW52"/>
<protein>
    <recommendedName>
        <fullName evidence="11">Alpha-glucosidase</fullName>
    </recommendedName>
</protein>
<evidence type="ECO:0008006" key="11">
    <source>
        <dbReference type="Google" id="ProtNLM"/>
    </source>
</evidence>
<evidence type="ECO:0000256" key="4">
    <source>
        <dbReference type="ARBA" id="ARBA00023295"/>
    </source>
</evidence>
<dbReference type="InterPro" id="IPR011013">
    <property type="entry name" value="Gal_mutarotase_sf_dom"/>
</dbReference>
<dbReference type="Gene3D" id="3.20.20.80">
    <property type="entry name" value="Glycosidases"/>
    <property type="match status" value="1"/>
</dbReference>
<reference evidence="9" key="1">
    <citation type="submission" date="2023-11" db="EMBL/GenBank/DDBJ databases">
        <title>Genome assemblies of two species of porcelain crab, Petrolisthes cinctipes and Petrolisthes manimaculis (Anomura: Porcellanidae).</title>
        <authorList>
            <person name="Angst P."/>
        </authorList>
    </citation>
    <scope>NUCLEOTIDE SEQUENCE</scope>
    <source>
        <strain evidence="9">PB745_02</strain>
        <tissue evidence="9">Gill</tissue>
    </source>
</reference>
<feature type="domain" description="Glycoside hydrolase family 31 TIM barrel" evidence="7">
    <location>
        <begin position="284"/>
        <end position="657"/>
    </location>
</feature>
<keyword evidence="10" id="KW-1185">Reference proteome</keyword>
<dbReference type="SUPFAM" id="SSF74650">
    <property type="entry name" value="Galactose mutarotase-like"/>
    <property type="match status" value="1"/>
</dbReference>
<dbReference type="PROSITE" id="PS00129">
    <property type="entry name" value="GLYCOSYL_HYDROL_F31_1"/>
    <property type="match status" value="1"/>
</dbReference>
<feature type="compositionally biased region" description="Gly residues" evidence="6">
    <location>
        <begin position="88"/>
        <end position="98"/>
    </location>
</feature>
<keyword evidence="3" id="KW-0325">Glycoprotein</keyword>
<dbReference type="InterPro" id="IPR017853">
    <property type="entry name" value="GH"/>
</dbReference>
<dbReference type="PANTHER" id="PTHR22762:SF133">
    <property type="entry name" value="P-TYPE DOMAIN-CONTAINING PROTEIN"/>
    <property type="match status" value="1"/>
</dbReference>
<evidence type="ECO:0000313" key="10">
    <source>
        <dbReference type="Proteomes" id="UP001292094"/>
    </source>
</evidence>
<accession>A0AAE1PW52</accession>
<keyword evidence="2 5" id="KW-0378">Hydrolase</keyword>
<dbReference type="InterPro" id="IPR048395">
    <property type="entry name" value="Glyco_hydro_31_C"/>
</dbReference>
<gene>
    <name evidence="9" type="ORF">Pmani_013573</name>
</gene>
<comment type="similarity">
    <text evidence="1 5">Belongs to the glycosyl hydrolase 31 family.</text>
</comment>
<feature type="domain" description="Glycosyl hydrolase family 31 C-terminal" evidence="8">
    <location>
        <begin position="666"/>
        <end position="753"/>
    </location>
</feature>
<evidence type="ECO:0000313" key="9">
    <source>
        <dbReference type="EMBL" id="KAK4315191.1"/>
    </source>
</evidence>
<dbReference type="SUPFAM" id="SSF51445">
    <property type="entry name" value="(Trans)glycosidases"/>
    <property type="match status" value="1"/>
</dbReference>
<dbReference type="GO" id="GO:0005975">
    <property type="term" value="P:carbohydrate metabolic process"/>
    <property type="evidence" value="ECO:0007669"/>
    <property type="project" value="InterPro"/>
</dbReference>
<evidence type="ECO:0000256" key="3">
    <source>
        <dbReference type="ARBA" id="ARBA00023180"/>
    </source>
</evidence>
<dbReference type="CDD" id="cd06602">
    <property type="entry name" value="GH31_MGAM_SI_GAA"/>
    <property type="match status" value="1"/>
</dbReference>
<dbReference type="SUPFAM" id="SSF51011">
    <property type="entry name" value="Glycosyl hydrolase domain"/>
    <property type="match status" value="1"/>
</dbReference>
<evidence type="ECO:0000259" key="8">
    <source>
        <dbReference type="Pfam" id="PF21365"/>
    </source>
</evidence>
<dbReference type="InterPro" id="IPR000322">
    <property type="entry name" value="Glyco_hydro_31_TIM"/>
</dbReference>
<name>A0AAE1PW52_9EUCA</name>
<evidence type="ECO:0000256" key="5">
    <source>
        <dbReference type="RuleBase" id="RU361185"/>
    </source>
</evidence>
<dbReference type="CDD" id="cd14752">
    <property type="entry name" value="GH31_N"/>
    <property type="match status" value="1"/>
</dbReference>